<reference evidence="10" key="1">
    <citation type="submission" date="2015-07" db="EMBL/GenBank/DDBJ databases">
        <title>Transcriptome Assembly of Anthurium amnicola.</title>
        <authorList>
            <person name="Suzuki J."/>
        </authorList>
    </citation>
    <scope>NUCLEOTIDE SEQUENCE</scope>
</reference>
<evidence type="ECO:0000256" key="4">
    <source>
        <dbReference type="ARBA" id="ARBA00022531"/>
    </source>
</evidence>
<evidence type="ECO:0000256" key="1">
    <source>
        <dbReference type="ARBA" id="ARBA00004622"/>
    </source>
</evidence>
<feature type="compositionally biased region" description="Low complexity" evidence="9">
    <location>
        <begin position="1"/>
        <end position="32"/>
    </location>
</feature>
<dbReference type="Pfam" id="PF05479">
    <property type="entry name" value="PsaN"/>
    <property type="match status" value="1"/>
</dbReference>
<organism evidence="10">
    <name type="scientific">Anthurium amnicola</name>
    <dbReference type="NCBI Taxonomy" id="1678845"/>
    <lineage>
        <taxon>Eukaryota</taxon>
        <taxon>Viridiplantae</taxon>
        <taxon>Streptophyta</taxon>
        <taxon>Embryophyta</taxon>
        <taxon>Tracheophyta</taxon>
        <taxon>Spermatophyta</taxon>
        <taxon>Magnoliopsida</taxon>
        <taxon>Liliopsida</taxon>
        <taxon>Araceae</taxon>
        <taxon>Pothoideae</taxon>
        <taxon>Potheae</taxon>
        <taxon>Anthurium</taxon>
    </lineage>
</organism>
<dbReference type="GO" id="GO:0009522">
    <property type="term" value="C:photosystem I"/>
    <property type="evidence" value="ECO:0007669"/>
    <property type="project" value="UniProtKB-KW"/>
</dbReference>
<protein>
    <submittedName>
        <fullName evidence="10">Photosystem I reaction center subunit N, chloroplastic</fullName>
    </submittedName>
</protein>
<dbReference type="InterPro" id="IPR008796">
    <property type="entry name" value="PSAN"/>
</dbReference>
<dbReference type="GO" id="GO:0015979">
    <property type="term" value="P:photosynthesis"/>
    <property type="evidence" value="ECO:0007669"/>
    <property type="project" value="UniProtKB-KW"/>
</dbReference>
<evidence type="ECO:0000313" key="10">
    <source>
        <dbReference type="EMBL" id="JAT49584.1"/>
    </source>
</evidence>
<name>A0A1D1Y4K3_9ARAE</name>
<comment type="subcellular location">
    <subcellularLocation>
        <location evidence="1">Plastid</location>
        <location evidence="1">Chloroplast thylakoid membrane</location>
        <topology evidence="1">Peripheral membrane protein</topology>
        <orientation evidence="1">Lumenal side</orientation>
    </subcellularLocation>
</comment>
<sequence length="146" mass="16040">MHVVLPSRHPPSVGSPSPRSSRSRAPGPSGASNMIRKPISSPAVGTCEGFHGSSQAKGTGRRLLSLLLASTAVLPEASDSQKALLQKFLEKSKVNKAKNDKERLDSYYKRNYKDYFELLEGSNSGKNDELLSESDKGIRRWLQKNK</sequence>
<evidence type="ECO:0000256" key="8">
    <source>
        <dbReference type="ARBA" id="ARBA00023136"/>
    </source>
</evidence>
<proteinExistence type="inferred from homology"/>
<keyword evidence="7" id="KW-0793">Thylakoid</keyword>
<evidence type="ECO:0000256" key="7">
    <source>
        <dbReference type="ARBA" id="ARBA00023078"/>
    </source>
</evidence>
<accession>A0A1D1Y4K3</accession>
<gene>
    <name evidence="10" type="primary">PSAN_0</name>
    <name evidence="10" type="ORF">g.43414</name>
</gene>
<keyword evidence="8" id="KW-0472">Membrane</keyword>
<keyword evidence="5" id="KW-0934">Plastid</keyword>
<keyword evidence="3" id="KW-0150">Chloroplast</keyword>
<dbReference type="AlphaFoldDB" id="A0A1D1Y4K3"/>
<evidence type="ECO:0000256" key="6">
    <source>
        <dbReference type="ARBA" id="ARBA00022836"/>
    </source>
</evidence>
<evidence type="ECO:0000256" key="5">
    <source>
        <dbReference type="ARBA" id="ARBA00022640"/>
    </source>
</evidence>
<feature type="region of interest" description="Disordered" evidence="9">
    <location>
        <begin position="1"/>
        <end position="57"/>
    </location>
</feature>
<dbReference type="EMBL" id="GDJX01018352">
    <property type="protein sequence ID" value="JAT49584.1"/>
    <property type="molecule type" value="Transcribed_RNA"/>
</dbReference>
<keyword evidence="6" id="KW-0603">Photosystem I</keyword>
<evidence type="ECO:0000256" key="3">
    <source>
        <dbReference type="ARBA" id="ARBA00022528"/>
    </source>
</evidence>
<evidence type="ECO:0000256" key="2">
    <source>
        <dbReference type="ARBA" id="ARBA00010661"/>
    </source>
</evidence>
<dbReference type="PANTHER" id="PTHR36327:SF1">
    <property type="entry name" value="OS03G0731100 PROTEIN"/>
    <property type="match status" value="1"/>
</dbReference>
<evidence type="ECO:0000256" key="9">
    <source>
        <dbReference type="SAM" id="MobiDB-lite"/>
    </source>
</evidence>
<keyword evidence="4" id="KW-0602">Photosynthesis</keyword>
<dbReference type="GO" id="GO:0009535">
    <property type="term" value="C:chloroplast thylakoid membrane"/>
    <property type="evidence" value="ECO:0007669"/>
    <property type="project" value="UniProtKB-SubCell"/>
</dbReference>
<dbReference type="PANTHER" id="PTHR36327">
    <property type="entry name" value="UNNAMED PRODUCT"/>
    <property type="match status" value="1"/>
</dbReference>
<comment type="similarity">
    <text evidence="2">Belongs to the psaN family.</text>
</comment>